<comment type="caution">
    <text evidence="6">The sequence shown here is derived from an EMBL/GenBank/DDBJ whole genome shotgun (WGS) entry which is preliminary data.</text>
</comment>
<dbReference type="GO" id="GO:0016616">
    <property type="term" value="F:oxidoreductase activity, acting on the CH-OH group of donors, NAD or NADP as acceptor"/>
    <property type="evidence" value="ECO:0007669"/>
    <property type="project" value="TreeGrafter"/>
</dbReference>
<evidence type="ECO:0000313" key="6">
    <source>
        <dbReference type="EMBL" id="KZM27581.1"/>
    </source>
</evidence>
<feature type="domain" description="FAD-dependent oxidoreductase 2 FAD-binding" evidence="5">
    <location>
        <begin position="504"/>
        <end position="950"/>
    </location>
</feature>
<keyword evidence="7" id="KW-1185">Reference proteome</keyword>
<dbReference type="PANTHER" id="PTHR42760">
    <property type="entry name" value="SHORT-CHAIN DEHYDROGENASES/REDUCTASES FAMILY MEMBER"/>
    <property type="match status" value="1"/>
</dbReference>
<dbReference type="Pfam" id="PF13561">
    <property type="entry name" value="adh_short_C2"/>
    <property type="match status" value="1"/>
</dbReference>
<dbReference type="SUPFAM" id="SSF56425">
    <property type="entry name" value="Succinate dehydrogenase/fumarate reductase flavoprotein, catalytic domain"/>
    <property type="match status" value="1"/>
</dbReference>
<name>A0A163L8F4_DIDRA</name>
<dbReference type="Gene3D" id="3.50.50.60">
    <property type="entry name" value="FAD/NAD(P)-binding domain"/>
    <property type="match status" value="1"/>
</dbReference>
<dbReference type="InterPro" id="IPR020904">
    <property type="entry name" value="Sc_DH/Rdtase_CS"/>
</dbReference>
<dbReference type="EMBL" id="JYNV01000060">
    <property type="protein sequence ID" value="KZM27581.1"/>
    <property type="molecule type" value="Genomic_DNA"/>
</dbReference>
<dbReference type="Pfam" id="PF00106">
    <property type="entry name" value="adh_short"/>
    <property type="match status" value="1"/>
</dbReference>
<dbReference type="InterPro" id="IPR027477">
    <property type="entry name" value="Succ_DH/fumarate_Rdtase_cat_sf"/>
</dbReference>
<dbReference type="Pfam" id="PF00890">
    <property type="entry name" value="FAD_binding_2"/>
    <property type="match status" value="1"/>
</dbReference>
<sequence length="983" mass="102826">MTESSDQTNPGRTVVTQMSAVYPELAGKVAVVTGAAQGMGATFAEGLATRGVHVVGADINEEQMLATAARINTDLESNALADKPGRVVGARVDVTEPDEHELLAQLALKEFGRVDFWINNAGIFPFALAEEITPEQIGATLSVNVEGVLYGAQAAARHLGPGGAIVNMSSVSALRVRKGRGAYCTSKAAVAHLTESLAVEFGDKGIRVNSIAPGYIDTAMTKWVQEDPIALANALDAVPLHPRVTSPGTALRWTVVRGMSESTTYPGVVLVTGGAAGMGAHHARTLAARGSHVCIADVSDSSGVVDDIVAAGGSASAHILDVTDVDAWDRVVDEIRTTRGELGGLVNNAGISRRLEFMDTPNDIWELTMKINLFGPFYGMKAVAPLMRESGGGSIVNISSIAGQIGYFSPAYSSSKWGLTGLSKSAAGNFAQWGIRVNSVHPGLVGTALLGGANDFVAASLKSVPFGRMGTLDEITEAVLFLLSNSSTYTTGTELTVDGGLHWDVVVIGGGGAGLAAAVSAAEEGASVLLFESETELGGSTALSAGIFTAAGTSVQAGLGVDDSAEKFFQHYMDLNQWMLSPGLIRAFCENAGPTLEWLIRLGVEIPAAISGNAHQPGLAQAGVEDVWRGHVPKDQGYGLIQVLDKARRKHGIEVIFGTRVQKLIEEDGRVVGVVADDIEVPAGAVVVASGGFAQDPGLVERHFPDANKAGEALFVVAAEGSRGDHLRFAEDLGASLAGDGWGLMLPTVYFQRFHHWQAGFPPKSRIYVNQDGRRFMDEDSSYAVSTGIIDHQGGYGWMIFDENARVNLAPGYADWNPERIEEEVAAGGTIRADTIEDLAVATGVPVATLAQTLRRWNDQLPSGHDDDFLRHRTLRNKGAVGNPDPIATAPFYAAKILPAELVCTHAGMEINTDAAVLGSTGVPIEGLYAAGEAGAGILGLRYVGGGNAVANALTMGRVAGRNAANYTRTSAESAPVHSIAHS</sequence>
<dbReference type="InterPro" id="IPR036188">
    <property type="entry name" value="FAD/NAD-bd_sf"/>
</dbReference>
<gene>
    <name evidence="6" type="ORF">ST47_g1137</name>
</gene>
<accession>A0A163L8F4</accession>
<dbReference type="SUPFAM" id="SSF51905">
    <property type="entry name" value="FAD/NAD(P)-binding domain"/>
    <property type="match status" value="1"/>
</dbReference>
<keyword evidence="4" id="KW-0560">Oxidoreductase</keyword>
<evidence type="ECO:0000313" key="7">
    <source>
        <dbReference type="Proteomes" id="UP000076837"/>
    </source>
</evidence>
<organism evidence="6 7">
    <name type="scientific">Didymella rabiei</name>
    <name type="common">Chickpea ascochyta blight fungus</name>
    <name type="synonym">Mycosphaerella rabiei</name>
    <dbReference type="NCBI Taxonomy" id="5454"/>
    <lineage>
        <taxon>Eukaryota</taxon>
        <taxon>Fungi</taxon>
        <taxon>Dikarya</taxon>
        <taxon>Ascomycota</taxon>
        <taxon>Pezizomycotina</taxon>
        <taxon>Dothideomycetes</taxon>
        <taxon>Pleosporomycetidae</taxon>
        <taxon>Pleosporales</taxon>
        <taxon>Pleosporineae</taxon>
        <taxon>Didymellaceae</taxon>
        <taxon>Ascochyta</taxon>
    </lineage>
</organism>
<comment type="similarity">
    <text evidence="1">Belongs to the short-chain dehydrogenases/reductases (SDR) family.</text>
</comment>
<dbReference type="PANTHER" id="PTHR42760:SF133">
    <property type="entry name" value="3-OXOACYL-[ACYL-CARRIER-PROTEIN] REDUCTASE"/>
    <property type="match status" value="1"/>
</dbReference>
<dbReference type="Gene3D" id="3.90.700.10">
    <property type="entry name" value="Succinate dehydrogenase/fumarate reductase flavoprotein, catalytic domain"/>
    <property type="match status" value="1"/>
</dbReference>
<reference evidence="6 7" key="1">
    <citation type="journal article" date="2016" name="Sci. Rep.">
        <title>Draft genome sequencing and secretome analysis of fungal phytopathogen Ascochyta rabiei provides insight into the necrotrophic effector repertoire.</title>
        <authorList>
            <person name="Verma S."/>
            <person name="Gazara R.K."/>
            <person name="Nizam S."/>
            <person name="Parween S."/>
            <person name="Chattopadhyay D."/>
            <person name="Verma P.K."/>
        </authorList>
    </citation>
    <scope>NUCLEOTIDE SEQUENCE [LARGE SCALE GENOMIC DNA]</scope>
    <source>
        <strain evidence="6 7">ArDII</strain>
    </source>
</reference>
<evidence type="ECO:0000256" key="2">
    <source>
        <dbReference type="ARBA" id="ARBA00022630"/>
    </source>
</evidence>
<dbReference type="SUPFAM" id="SSF51735">
    <property type="entry name" value="NAD(P)-binding Rossmann-fold domains"/>
    <property type="match status" value="2"/>
</dbReference>
<evidence type="ECO:0000256" key="3">
    <source>
        <dbReference type="ARBA" id="ARBA00022857"/>
    </source>
</evidence>
<protein>
    <recommendedName>
        <fullName evidence="5">FAD-dependent oxidoreductase 2 FAD-binding domain-containing protein</fullName>
    </recommendedName>
</protein>
<dbReference type="InterPro" id="IPR036291">
    <property type="entry name" value="NAD(P)-bd_dom_sf"/>
</dbReference>
<dbReference type="FunFam" id="3.40.50.720:FF:000084">
    <property type="entry name" value="Short-chain dehydrogenase reductase"/>
    <property type="match status" value="2"/>
</dbReference>
<evidence type="ECO:0000256" key="1">
    <source>
        <dbReference type="ARBA" id="ARBA00006484"/>
    </source>
</evidence>
<keyword evidence="3" id="KW-0521">NADP</keyword>
<proteinExistence type="inferred from homology"/>
<dbReference type="PRINTS" id="PR00080">
    <property type="entry name" value="SDRFAMILY"/>
</dbReference>
<dbReference type="STRING" id="5454.A0A163L8F4"/>
<dbReference type="AlphaFoldDB" id="A0A163L8F4"/>
<keyword evidence="2" id="KW-0285">Flavoprotein</keyword>
<dbReference type="Proteomes" id="UP000076837">
    <property type="component" value="Unassembled WGS sequence"/>
</dbReference>
<dbReference type="InterPro" id="IPR002347">
    <property type="entry name" value="SDR_fam"/>
</dbReference>
<dbReference type="InterPro" id="IPR003953">
    <property type="entry name" value="FAD-dep_OxRdtase_2_FAD-bd"/>
</dbReference>
<dbReference type="Gene3D" id="3.40.50.720">
    <property type="entry name" value="NAD(P)-binding Rossmann-like Domain"/>
    <property type="match status" value="2"/>
</dbReference>
<evidence type="ECO:0000259" key="5">
    <source>
        <dbReference type="Pfam" id="PF00890"/>
    </source>
</evidence>
<evidence type="ECO:0000256" key="4">
    <source>
        <dbReference type="ARBA" id="ARBA00023002"/>
    </source>
</evidence>
<dbReference type="PRINTS" id="PR00081">
    <property type="entry name" value="GDHRDH"/>
</dbReference>
<dbReference type="CDD" id="cd05233">
    <property type="entry name" value="SDR_c"/>
    <property type="match status" value="2"/>
</dbReference>
<dbReference type="PROSITE" id="PS00061">
    <property type="entry name" value="ADH_SHORT"/>
    <property type="match status" value="2"/>
</dbReference>